<dbReference type="AlphaFoldDB" id="M1DQX1"/>
<dbReference type="Pfam" id="PF20167">
    <property type="entry name" value="Transposase_32"/>
    <property type="match status" value="1"/>
</dbReference>
<feature type="compositionally biased region" description="Polar residues" evidence="1">
    <location>
        <begin position="372"/>
        <end position="395"/>
    </location>
</feature>
<reference evidence="4" key="1">
    <citation type="journal article" date="2011" name="Nature">
        <title>Genome sequence and analysis of the tuber crop potato.</title>
        <authorList>
            <consortium name="The Potato Genome Sequencing Consortium"/>
        </authorList>
    </citation>
    <scope>NUCLEOTIDE SEQUENCE [LARGE SCALE GENOMIC DNA]</scope>
    <source>
        <strain evidence="4">cv. DM1-3 516 R44</strain>
    </source>
</reference>
<dbReference type="Gramene" id="PGSC0003DMT400092944">
    <property type="protein sequence ID" value="PGSC0003DMT400092944"/>
    <property type="gene ID" value="PGSC0003DMG400042515"/>
</dbReference>
<keyword evidence="4" id="KW-1185">Reference proteome</keyword>
<dbReference type="Proteomes" id="UP000011115">
    <property type="component" value="Unassembled WGS sequence"/>
</dbReference>
<evidence type="ECO:0000313" key="3">
    <source>
        <dbReference type="EnsemblPlants" id="PGSC0003DMT400092944"/>
    </source>
</evidence>
<dbReference type="GO" id="GO:0009579">
    <property type="term" value="C:thylakoid"/>
    <property type="evidence" value="ECO:0000318"/>
    <property type="project" value="GO_Central"/>
</dbReference>
<feature type="region of interest" description="Disordered" evidence="1">
    <location>
        <begin position="357"/>
        <end position="395"/>
    </location>
</feature>
<dbReference type="InterPro" id="IPR046796">
    <property type="entry name" value="Transposase_32_dom"/>
</dbReference>
<reference evidence="3" key="2">
    <citation type="submission" date="2015-06" db="UniProtKB">
        <authorList>
            <consortium name="EnsemblPlants"/>
        </authorList>
    </citation>
    <scope>IDENTIFICATION</scope>
    <source>
        <strain evidence="3">DM1-3 516 R44</strain>
    </source>
</reference>
<protein>
    <recommendedName>
        <fullName evidence="2">Putative plant transposon protein domain-containing protein</fullName>
    </recommendedName>
</protein>
<accession>M1DQX1</accession>
<dbReference type="GO" id="GO:0009523">
    <property type="term" value="C:photosystem II"/>
    <property type="evidence" value="ECO:0000318"/>
    <property type="project" value="GO_Central"/>
</dbReference>
<feature type="domain" description="Putative plant transposon protein" evidence="2">
    <location>
        <begin position="7"/>
        <end position="106"/>
    </location>
</feature>
<proteinExistence type="predicted"/>
<dbReference type="PaxDb" id="4113-PGSC0003DMT400092944"/>
<dbReference type="EnsemblPlants" id="PGSC0003DMT400092944">
    <property type="protein sequence ID" value="PGSC0003DMT400092944"/>
    <property type="gene ID" value="PGSC0003DMG400042515"/>
</dbReference>
<dbReference type="PANTHER" id="PTHR33180">
    <property type="entry name" value="PHOTOSYSTEM II CP43 REACTION CENTER PROTEIN"/>
    <property type="match status" value="1"/>
</dbReference>
<organism evidence="3 4">
    <name type="scientific">Solanum tuberosum</name>
    <name type="common">Potato</name>
    <dbReference type="NCBI Taxonomy" id="4113"/>
    <lineage>
        <taxon>Eukaryota</taxon>
        <taxon>Viridiplantae</taxon>
        <taxon>Streptophyta</taxon>
        <taxon>Embryophyta</taxon>
        <taxon>Tracheophyta</taxon>
        <taxon>Spermatophyta</taxon>
        <taxon>Magnoliopsida</taxon>
        <taxon>eudicotyledons</taxon>
        <taxon>Gunneridae</taxon>
        <taxon>Pentapetalae</taxon>
        <taxon>asterids</taxon>
        <taxon>lamiids</taxon>
        <taxon>Solanales</taxon>
        <taxon>Solanaceae</taxon>
        <taxon>Solanoideae</taxon>
        <taxon>Solaneae</taxon>
        <taxon>Solanum</taxon>
    </lineage>
</organism>
<evidence type="ECO:0000313" key="4">
    <source>
        <dbReference type="Proteomes" id="UP000011115"/>
    </source>
</evidence>
<feature type="compositionally biased region" description="Low complexity" evidence="1">
    <location>
        <begin position="357"/>
        <end position="367"/>
    </location>
</feature>
<dbReference type="HOGENOM" id="CLU_029307_2_3_1"/>
<evidence type="ECO:0000259" key="2">
    <source>
        <dbReference type="Pfam" id="PF20167"/>
    </source>
</evidence>
<dbReference type="InParanoid" id="M1DQX1"/>
<sequence>MKRWLVALISDGTPKWLEIGASIEKKDLNVVVRYWFGFISNTIMPSQNECIVRLAKATYLGYIIDSTRLKLGMIIAQEMVIRAKQRQTSFPFPILITELCRRAQVPKDVKKDMEFIPTSSTDIWRIEVEYLKDQVEMKEESPADSSSVIDTETKPAEPSLPTPAPGPSCTCTTIPYDAPSSSVDGLPPRPGVAASRTPLTYGSLLRIGQLAHSVDRRAARLEASIPGMIQTALVDVVTPLSTTIDALAAMLVVCECDQGDTEEVTALKVVIAALRSEVDQLKSIDMSMIFGIVEIPDIPVIPPATTRDVHWDDAAVDESEAETDEEQIEMQEEIIYRDLPDLQEMIVQSVIQTSLTDTSLAASSGAGPSEVTPGTDTQVQTDAPGTDAQTNGATK</sequence>
<dbReference type="PANTHER" id="PTHR33180:SF31">
    <property type="entry name" value="POLYPROTEIN PROTEIN"/>
    <property type="match status" value="1"/>
</dbReference>
<name>M1DQX1_SOLTU</name>
<evidence type="ECO:0000256" key="1">
    <source>
        <dbReference type="SAM" id="MobiDB-lite"/>
    </source>
</evidence>
<feature type="region of interest" description="Disordered" evidence="1">
    <location>
        <begin position="135"/>
        <end position="167"/>
    </location>
</feature>